<organism evidence="1 2">
    <name type="scientific">Pedosphaera parvula (strain Ellin514)</name>
    <dbReference type="NCBI Taxonomy" id="320771"/>
    <lineage>
        <taxon>Bacteria</taxon>
        <taxon>Pseudomonadati</taxon>
        <taxon>Verrucomicrobiota</taxon>
        <taxon>Pedosphaerae</taxon>
        <taxon>Pedosphaerales</taxon>
        <taxon>Pedosphaeraceae</taxon>
        <taxon>Pedosphaera</taxon>
    </lineage>
</organism>
<name>B9XI78_PEDPL</name>
<accession>B9XI78</accession>
<reference evidence="1 2" key="1">
    <citation type="journal article" date="2011" name="J. Bacteriol.">
        <title>Genome sequence of 'Pedosphaera parvula' Ellin514, an aerobic Verrucomicrobial isolate from pasture soil.</title>
        <authorList>
            <person name="Kant R."/>
            <person name="van Passel M.W."/>
            <person name="Sangwan P."/>
            <person name="Palva A."/>
            <person name="Lucas S."/>
            <person name="Copeland A."/>
            <person name="Lapidus A."/>
            <person name="Glavina Del Rio T."/>
            <person name="Dalin E."/>
            <person name="Tice H."/>
            <person name="Bruce D."/>
            <person name="Goodwin L."/>
            <person name="Pitluck S."/>
            <person name="Chertkov O."/>
            <person name="Larimer F.W."/>
            <person name="Land M.L."/>
            <person name="Hauser L."/>
            <person name="Brettin T.S."/>
            <person name="Detter J.C."/>
            <person name="Han S."/>
            <person name="de Vos W.M."/>
            <person name="Janssen P.H."/>
            <person name="Smidt H."/>
        </authorList>
    </citation>
    <scope>NUCLEOTIDE SEQUENCE [LARGE SCALE GENOMIC DNA]</scope>
    <source>
        <strain evidence="1 2">Ellin514</strain>
    </source>
</reference>
<dbReference type="STRING" id="320771.Cflav_PD3541"/>
<evidence type="ECO:0000313" key="1">
    <source>
        <dbReference type="EMBL" id="EEF60571.1"/>
    </source>
</evidence>
<gene>
    <name evidence="1" type="ORF">Cflav_PD3541</name>
</gene>
<keyword evidence="2" id="KW-1185">Reference proteome</keyword>
<dbReference type="AlphaFoldDB" id="B9XI78"/>
<dbReference type="Proteomes" id="UP000003688">
    <property type="component" value="Unassembled WGS sequence"/>
</dbReference>
<comment type="caution">
    <text evidence="1">The sequence shown here is derived from an EMBL/GenBank/DDBJ whole genome shotgun (WGS) entry which is preliminary data.</text>
</comment>
<dbReference type="EMBL" id="ABOX02000016">
    <property type="protein sequence ID" value="EEF60571.1"/>
    <property type="molecule type" value="Genomic_DNA"/>
</dbReference>
<sequence>MQLRLQMKSKTCYTCSLGTMNVKLFWKSWKNIQKLVCRWPKRLRNPLILMLVGSQPSYLDEFVLNQQSNY</sequence>
<protein>
    <submittedName>
        <fullName evidence="1">Uncharacterized protein</fullName>
    </submittedName>
</protein>
<evidence type="ECO:0000313" key="2">
    <source>
        <dbReference type="Proteomes" id="UP000003688"/>
    </source>
</evidence>
<proteinExistence type="predicted"/>